<dbReference type="Proteomes" id="UP000887540">
    <property type="component" value="Unplaced"/>
</dbReference>
<protein>
    <submittedName>
        <fullName evidence="3">Uncharacterized protein</fullName>
    </submittedName>
</protein>
<feature type="region of interest" description="Disordered" evidence="1">
    <location>
        <begin position="30"/>
        <end position="63"/>
    </location>
</feature>
<evidence type="ECO:0000313" key="2">
    <source>
        <dbReference type="Proteomes" id="UP000887540"/>
    </source>
</evidence>
<name>A0A914EIX2_9BILA</name>
<evidence type="ECO:0000256" key="1">
    <source>
        <dbReference type="SAM" id="MobiDB-lite"/>
    </source>
</evidence>
<dbReference type="WBParaSite" id="ACRNAN_scaffold8068.g26768.t1">
    <property type="protein sequence ID" value="ACRNAN_scaffold8068.g26768.t1"/>
    <property type="gene ID" value="ACRNAN_scaffold8068.g26768"/>
</dbReference>
<feature type="compositionally biased region" description="Basic and acidic residues" evidence="1">
    <location>
        <begin position="30"/>
        <end position="42"/>
    </location>
</feature>
<reference evidence="3" key="1">
    <citation type="submission" date="2022-11" db="UniProtKB">
        <authorList>
            <consortium name="WormBaseParasite"/>
        </authorList>
    </citation>
    <scope>IDENTIFICATION</scope>
</reference>
<organism evidence="2 3">
    <name type="scientific">Acrobeloides nanus</name>
    <dbReference type="NCBI Taxonomy" id="290746"/>
    <lineage>
        <taxon>Eukaryota</taxon>
        <taxon>Metazoa</taxon>
        <taxon>Ecdysozoa</taxon>
        <taxon>Nematoda</taxon>
        <taxon>Chromadorea</taxon>
        <taxon>Rhabditida</taxon>
        <taxon>Tylenchina</taxon>
        <taxon>Cephalobomorpha</taxon>
        <taxon>Cephaloboidea</taxon>
        <taxon>Cephalobidae</taxon>
        <taxon>Acrobeloides</taxon>
    </lineage>
</organism>
<proteinExistence type="predicted"/>
<evidence type="ECO:0000313" key="3">
    <source>
        <dbReference type="WBParaSite" id="ACRNAN_scaffold8068.g26768.t1"/>
    </source>
</evidence>
<accession>A0A914EIX2</accession>
<keyword evidence="2" id="KW-1185">Reference proteome</keyword>
<dbReference type="AlphaFoldDB" id="A0A914EIX2"/>
<sequence length="90" mass="10471">MASLRPPAKLFDNGFDMEDMEVREMDPIKRQEPQGKDLRFVNDRQNGGESFDNIRPGTSDYMKRDLYTEPAGDTKELRAKVRLENQNSFD</sequence>